<dbReference type="PROSITE" id="PS00166">
    <property type="entry name" value="ENOYL_COA_HYDRATASE"/>
    <property type="match status" value="1"/>
</dbReference>
<sequence length="282" mass="31272">MTFETLLFEVNHSVATITLNRPKLSNSLTRELLYELENAIKLADDSDDVKVVLLKGAGKNFCSGYGLDWSTADEKKAQQEADDVWDPIKDYKMINKYTGAMLSLYKCTKPVIAQVHGFAVGGGADLVLCADIIIASDDAQFGYPPSRVWGTPTTAMWAIRLGIEKAKRFLFTGDAITASKAAEMGMILESVPPEKLNDTVQDLVNRITLLPMNQLIMMKLLINQMYSHIGMENTTVIGTLLDGIARHTPEGVAWRDVAVEKGVKEALRQRDEPFGDYSQRPR</sequence>
<dbReference type="RefSeq" id="WP_109306962.1">
    <property type="nucleotide sequence ID" value="NZ_BJUF01000015.1"/>
</dbReference>
<dbReference type="EMBL" id="QFVR01000022">
    <property type="protein sequence ID" value="PWI24368.1"/>
    <property type="molecule type" value="Genomic_DNA"/>
</dbReference>
<evidence type="ECO:0000256" key="1">
    <source>
        <dbReference type="ARBA" id="ARBA00005254"/>
    </source>
</evidence>
<evidence type="ECO:0000313" key="3">
    <source>
        <dbReference type="EMBL" id="PWI24368.1"/>
    </source>
</evidence>
<dbReference type="Gene3D" id="3.90.226.10">
    <property type="entry name" value="2-enoyl-CoA Hydratase, Chain A, domain 1"/>
    <property type="match status" value="1"/>
</dbReference>
<name>A0A2U3AIK0_9BACL</name>
<evidence type="ECO:0000313" key="4">
    <source>
        <dbReference type="Proteomes" id="UP000245938"/>
    </source>
</evidence>
<comment type="caution">
    <text evidence="3">The sequence shown here is derived from an EMBL/GenBank/DDBJ whole genome shotgun (WGS) entry which is preliminary data.</text>
</comment>
<reference evidence="3 4" key="1">
    <citation type="submission" date="2018-05" db="EMBL/GenBank/DDBJ databases">
        <title>Kurthia sibirica genome sequence.</title>
        <authorList>
            <person name="Maclea K.S."/>
            <person name="Goen A.E."/>
        </authorList>
    </citation>
    <scope>NUCLEOTIDE SEQUENCE [LARGE SCALE GENOMIC DNA]</scope>
    <source>
        <strain evidence="3 4">ATCC 49154</strain>
    </source>
</reference>
<dbReference type="InterPro" id="IPR018376">
    <property type="entry name" value="Enoyl-CoA_hyd/isom_CS"/>
</dbReference>
<evidence type="ECO:0000256" key="2">
    <source>
        <dbReference type="RuleBase" id="RU003707"/>
    </source>
</evidence>
<dbReference type="PANTHER" id="PTHR43802:SF1">
    <property type="entry name" value="IP11341P-RELATED"/>
    <property type="match status" value="1"/>
</dbReference>
<dbReference type="SUPFAM" id="SSF52096">
    <property type="entry name" value="ClpP/crotonase"/>
    <property type="match status" value="1"/>
</dbReference>
<dbReference type="InterPro" id="IPR001753">
    <property type="entry name" value="Enoyl-CoA_hydra/iso"/>
</dbReference>
<dbReference type="AlphaFoldDB" id="A0A2U3AIK0"/>
<dbReference type="PANTHER" id="PTHR43802">
    <property type="entry name" value="ENOYL-COA HYDRATASE"/>
    <property type="match status" value="1"/>
</dbReference>
<dbReference type="Proteomes" id="UP000245938">
    <property type="component" value="Unassembled WGS sequence"/>
</dbReference>
<dbReference type="EC" id="4.2.1.17" evidence="3"/>
<dbReference type="OrthoDB" id="9807606at2"/>
<protein>
    <submittedName>
        <fullName evidence="3">Enoyl-CoA hydratase</fullName>
        <ecNumber evidence="3">4.2.1.17</ecNumber>
    </submittedName>
</protein>
<accession>A0A2U3AIK0</accession>
<keyword evidence="4" id="KW-1185">Reference proteome</keyword>
<keyword evidence="3" id="KW-0456">Lyase</keyword>
<dbReference type="CDD" id="cd06558">
    <property type="entry name" value="crotonase-like"/>
    <property type="match status" value="1"/>
</dbReference>
<comment type="similarity">
    <text evidence="1 2">Belongs to the enoyl-CoA hydratase/isomerase family.</text>
</comment>
<organism evidence="3 4">
    <name type="scientific">Kurthia sibirica</name>
    <dbReference type="NCBI Taxonomy" id="202750"/>
    <lineage>
        <taxon>Bacteria</taxon>
        <taxon>Bacillati</taxon>
        <taxon>Bacillota</taxon>
        <taxon>Bacilli</taxon>
        <taxon>Bacillales</taxon>
        <taxon>Caryophanaceae</taxon>
        <taxon>Kurthia</taxon>
    </lineage>
</organism>
<dbReference type="NCBIfam" id="NF006128">
    <property type="entry name" value="PRK08272.1"/>
    <property type="match status" value="1"/>
</dbReference>
<proteinExistence type="inferred from homology"/>
<dbReference type="InterPro" id="IPR029045">
    <property type="entry name" value="ClpP/crotonase-like_dom_sf"/>
</dbReference>
<gene>
    <name evidence="3" type="ORF">DEX24_13610</name>
</gene>
<dbReference type="Pfam" id="PF00378">
    <property type="entry name" value="ECH_1"/>
    <property type="match status" value="1"/>
</dbReference>
<dbReference type="GO" id="GO:0004300">
    <property type="term" value="F:enoyl-CoA hydratase activity"/>
    <property type="evidence" value="ECO:0007669"/>
    <property type="project" value="UniProtKB-EC"/>
</dbReference>